<dbReference type="InterPro" id="IPR044922">
    <property type="entry name" value="DUF2063_N_sf"/>
</dbReference>
<evidence type="ECO:0000313" key="2">
    <source>
        <dbReference type="EMBL" id="QJF52092.1"/>
    </source>
</evidence>
<evidence type="ECO:0000259" key="1">
    <source>
        <dbReference type="Pfam" id="PF09836"/>
    </source>
</evidence>
<proteinExistence type="predicted"/>
<dbReference type="Proteomes" id="UP000503308">
    <property type="component" value="Chromosome"/>
</dbReference>
<dbReference type="Gene3D" id="1.10.150.690">
    <property type="entry name" value="DUF2063"/>
    <property type="match status" value="1"/>
</dbReference>
<dbReference type="RefSeq" id="WP_169641311.1">
    <property type="nucleotide sequence ID" value="NZ_CP048788.1"/>
</dbReference>
<accession>A0A858SWA5</accession>
<gene>
    <name evidence="2" type="ORF">G3256_13405</name>
</gene>
<protein>
    <submittedName>
        <fullName evidence="2">DUF2063 domain-containing protein</fullName>
    </submittedName>
</protein>
<keyword evidence="3" id="KW-1185">Reference proteome</keyword>
<dbReference type="InterPro" id="IPR018640">
    <property type="entry name" value="DUF2063"/>
</dbReference>
<organism evidence="2 3">
    <name type="scientific">Roseobacter ponti</name>
    <dbReference type="NCBI Taxonomy" id="1891787"/>
    <lineage>
        <taxon>Bacteria</taxon>
        <taxon>Pseudomonadati</taxon>
        <taxon>Pseudomonadota</taxon>
        <taxon>Alphaproteobacteria</taxon>
        <taxon>Rhodobacterales</taxon>
        <taxon>Roseobacteraceae</taxon>
        <taxon>Roseobacter</taxon>
    </lineage>
</organism>
<dbReference type="EMBL" id="CP048788">
    <property type="protein sequence ID" value="QJF52092.1"/>
    <property type="molecule type" value="Genomic_DNA"/>
</dbReference>
<dbReference type="KEGG" id="rpon:G3256_13405"/>
<sequence length="252" mass="27132">MTVSEAQFHAALFNPEAPVPAGLVSATGAPAGARYSIYRNNVTVSLRDALATAFPLVAKLLGPENFAGLSKLYVRQHPPTSQLMMFYGAEFPRFLDGLPSLAHLGYLPDCARLDLALRQSYHAADVVPLDPVELQIDPDLLAGLRLAPAPATRVLRSSWPLFDLWRYNTEPDAPKPRAVAQDVLITRPEYDPVPVLLFPGAAVWFEALARGMTLGEAHDSALGDSAGFDLSGALATALQSKSLSTLKKDETL</sequence>
<dbReference type="Pfam" id="PF09836">
    <property type="entry name" value="DUF2063"/>
    <property type="match status" value="1"/>
</dbReference>
<reference evidence="2 3" key="1">
    <citation type="submission" date="2020-02" db="EMBL/GenBank/DDBJ databases">
        <title>Genome sequence of Roseobacter ponti.</title>
        <authorList>
            <person name="Hollensteiner J."/>
            <person name="Schneider D."/>
            <person name="Poehlein A."/>
            <person name="Daniel R."/>
        </authorList>
    </citation>
    <scope>NUCLEOTIDE SEQUENCE [LARGE SCALE GENOMIC DNA]</scope>
    <source>
        <strain evidence="2 3">DSM 106830</strain>
    </source>
</reference>
<feature type="domain" description="Putative DNA-binding" evidence="1">
    <location>
        <begin position="6"/>
        <end position="95"/>
    </location>
</feature>
<evidence type="ECO:0000313" key="3">
    <source>
        <dbReference type="Proteomes" id="UP000503308"/>
    </source>
</evidence>
<name>A0A858SWA5_9RHOB</name>
<dbReference type="AlphaFoldDB" id="A0A858SWA5"/>